<dbReference type="SUPFAM" id="SSF110296">
    <property type="entry name" value="Oligoxyloglucan reducing end-specific cellobiohydrolase"/>
    <property type="match status" value="1"/>
</dbReference>
<keyword evidence="5" id="KW-0378">Hydrolase</keyword>
<reference evidence="6" key="1">
    <citation type="submission" date="2018-09" db="EMBL/GenBank/DDBJ databases">
        <authorList>
            <person name="Zhu H."/>
        </authorList>
    </citation>
    <scope>NUCLEOTIDE SEQUENCE [LARGE SCALE GENOMIC DNA]</scope>
    <source>
        <strain evidence="6">K1S02-23</strain>
    </source>
</reference>
<dbReference type="Gene3D" id="2.130.10.10">
    <property type="entry name" value="YVTN repeat-like/Quinoprotein amine dehydrogenase"/>
    <property type="match status" value="2"/>
</dbReference>
<keyword evidence="6" id="KW-1185">Reference proteome</keyword>
<evidence type="ECO:0000259" key="4">
    <source>
        <dbReference type="Pfam" id="PF14870"/>
    </source>
</evidence>
<dbReference type="RefSeq" id="WP_119784080.1">
    <property type="nucleotide sequence ID" value="NZ_QYUQ01000002.1"/>
</dbReference>
<dbReference type="Pfam" id="PF14870">
    <property type="entry name" value="PSII_BNR"/>
    <property type="match status" value="2"/>
</dbReference>
<dbReference type="GO" id="GO:0015979">
    <property type="term" value="P:photosynthesis"/>
    <property type="evidence" value="ECO:0007669"/>
    <property type="project" value="UniProtKB-KW"/>
</dbReference>
<dbReference type="GO" id="GO:0009523">
    <property type="term" value="C:photosystem II"/>
    <property type="evidence" value="ECO:0007669"/>
    <property type="project" value="UniProtKB-KW"/>
</dbReference>
<feature type="domain" description="Photosynthesis system II assembly factor Ycf48/Hcf136-like" evidence="4">
    <location>
        <begin position="168"/>
        <end position="312"/>
    </location>
</feature>
<dbReference type="PANTHER" id="PTHR47199">
    <property type="entry name" value="PHOTOSYSTEM II STABILITY/ASSEMBLY FACTOR HCF136, CHLOROPLASTIC"/>
    <property type="match status" value="1"/>
</dbReference>
<proteinExistence type="predicted"/>
<evidence type="ECO:0000256" key="3">
    <source>
        <dbReference type="SAM" id="SignalP"/>
    </source>
</evidence>
<dbReference type="GO" id="GO:0016787">
    <property type="term" value="F:hydrolase activity"/>
    <property type="evidence" value="ECO:0007669"/>
    <property type="project" value="UniProtKB-KW"/>
</dbReference>
<dbReference type="EMBL" id="QYUQ01000002">
    <property type="protein sequence ID" value="RJG00625.1"/>
    <property type="molecule type" value="Genomic_DNA"/>
</dbReference>
<dbReference type="PANTHER" id="PTHR47199:SF2">
    <property type="entry name" value="PHOTOSYSTEM II STABILITY_ASSEMBLY FACTOR HCF136, CHLOROPLASTIC"/>
    <property type="match status" value="1"/>
</dbReference>
<feature type="chain" id="PRO_5017257872" evidence="3">
    <location>
        <begin position="25"/>
        <end position="370"/>
    </location>
</feature>
<comment type="caution">
    <text evidence="5">The sequence shown here is derived from an EMBL/GenBank/DDBJ whole genome shotgun (WGS) entry which is preliminary data.</text>
</comment>
<dbReference type="AlphaFoldDB" id="A0A3A3FZ47"/>
<dbReference type="OrthoDB" id="9767885at2"/>
<organism evidence="5 6">
    <name type="scientific">Noviherbaspirillum sedimenti</name>
    <dbReference type="NCBI Taxonomy" id="2320865"/>
    <lineage>
        <taxon>Bacteria</taxon>
        <taxon>Pseudomonadati</taxon>
        <taxon>Pseudomonadota</taxon>
        <taxon>Betaproteobacteria</taxon>
        <taxon>Burkholderiales</taxon>
        <taxon>Oxalobacteraceae</taxon>
        <taxon>Noviherbaspirillum</taxon>
    </lineage>
</organism>
<dbReference type="InterPro" id="IPR028203">
    <property type="entry name" value="PSII_CF48-like_dom"/>
</dbReference>
<keyword evidence="3" id="KW-0732">Signal</keyword>
<keyword evidence="2" id="KW-0604">Photosystem II</keyword>
<dbReference type="Proteomes" id="UP000266327">
    <property type="component" value="Unassembled WGS sequence"/>
</dbReference>
<evidence type="ECO:0000256" key="2">
    <source>
        <dbReference type="ARBA" id="ARBA00023276"/>
    </source>
</evidence>
<protein>
    <submittedName>
        <fullName evidence="5">Glycosyl hydrolase</fullName>
    </submittedName>
</protein>
<dbReference type="InterPro" id="IPR015943">
    <property type="entry name" value="WD40/YVTN_repeat-like_dom_sf"/>
</dbReference>
<sequence>MGTAITRLLLATMFIMCATLGVSAAEPNDARFDPLHTPATVGQRANEAQLTAVARAGKRLVAVGARGQIILSDDRGATWTQVAVPVSVDLTAISFPTPEHGWVVGHSGVVLHTSDGGKSWAKQLDGQTAAKAMVDYYQARQKEGNDAVKRALEDASISLSSGPLLPWLSVHFRDPMHGSVIGPFNTIMQTADGGKTWIPLLEKLPNPDSLHLNGIAELDGAMFIASERGKVYVKEKGSDNFILRDTGYPGSFFGAVAGEGVVLAYGMVGTVFRSFDRGATWARVDTGIRRGITGAAVLEDGRVVLVSQGGDLLIGQFSDESFSLLKTSQRFLFTGLTPINPEMLVITGNRGVVVERILSTQRLARCSAPC</sequence>
<evidence type="ECO:0000256" key="1">
    <source>
        <dbReference type="ARBA" id="ARBA00022531"/>
    </source>
</evidence>
<evidence type="ECO:0000313" key="5">
    <source>
        <dbReference type="EMBL" id="RJG00625.1"/>
    </source>
</evidence>
<keyword evidence="1" id="KW-0602">Photosynthesis</keyword>
<accession>A0A3A3FZ47</accession>
<feature type="signal peptide" evidence="3">
    <location>
        <begin position="1"/>
        <end position="24"/>
    </location>
</feature>
<evidence type="ECO:0000313" key="6">
    <source>
        <dbReference type="Proteomes" id="UP000266327"/>
    </source>
</evidence>
<gene>
    <name evidence="5" type="ORF">D3878_02715</name>
</gene>
<feature type="domain" description="Photosynthesis system II assembly factor Ycf48/Hcf136-like" evidence="4">
    <location>
        <begin position="77"/>
        <end position="127"/>
    </location>
</feature>
<name>A0A3A3FZ47_9BURK</name>